<evidence type="ECO:0000313" key="3">
    <source>
        <dbReference type="Proteomes" id="UP000035709"/>
    </source>
</evidence>
<dbReference type="PANTHER" id="PTHR48094">
    <property type="entry name" value="PROTEIN/NUCLEIC ACID DEGLYCASE DJ-1-RELATED"/>
    <property type="match status" value="1"/>
</dbReference>
<dbReference type="InterPro" id="IPR002818">
    <property type="entry name" value="DJ-1/PfpI"/>
</dbReference>
<gene>
    <name evidence="2" type="ORF">LBAT_0321</name>
</gene>
<sequence length="196" mass="22420">MKKAIFFILDEYADWEGAYLSSQLNQNKNWEVKTASIKNEVTSIGGFKTLIDYQVKDITADINLLVLIGGNSWSIENEQLRNLIAERLTNKKSVAAICGAVDYLAKNGLLTNFKHTGNAQYLWKNYTKYVNKDDFEQKQVVRDHNLVTANGTAPLEFTKQVLKMISFSSDEQINKDVDLYKLGFYKYCSKYGNPFK</sequence>
<organism evidence="2 3">
    <name type="scientific">Lactobacillus acetotolerans</name>
    <dbReference type="NCBI Taxonomy" id="1600"/>
    <lineage>
        <taxon>Bacteria</taxon>
        <taxon>Bacillati</taxon>
        <taxon>Bacillota</taxon>
        <taxon>Bacilli</taxon>
        <taxon>Lactobacillales</taxon>
        <taxon>Lactobacillaceae</taxon>
        <taxon>Lactobacillus</taxon>
    </lineage>
</organism>
<protein>
    <recommendedName>
        <fullName evidence="1">DJ-1/PfpI domain-containing protein</fullName>
    </recommendedName>
</protein>
<dbReference type="Pfam" id="PF01965">
    <property type="entry name" value="DJ-1_PfpI"/>
    <property type="match status" value="1"/>
</dbReference>
<dbReference type="InterPro" id="IPR050325">
    <property type="entry name" value="Prot/Nucl_acid_deglycase"/>
</dbReference>
<dbReference type="Gene3D" id="3.40.50.880">
    <property type="match status" value="1"/>
</dbReference>
<accession>A0A0D6A2H6</accession>
<name>A0A0D6A2H6_9LACO</name>
<dbReference type="PATRIC" id="fig|1600.4.peg.328"/>
<dbReference type="AlphaFoldDB" id="A0A0D6A2H6"/>
<reference evidence="2 3" key="1">
    <citation type="submission" date="2015-03" db="EMBL/GenBank/DDBJ databases">
        <title>Complete genome sequence of Lactobacillus acetotolerans NBRC 13120.</title>
        <authorList>
            <person name="Toh H."/>
            <person name="Morita H."/>
            <person name="Fujita N."/>
        </authorList>
    </citation>
    <scope>NUCLEOTIDE SEQUENCE [LARGE SCALE GENOMIC DNA]</scope>
    <source>
        <strain evidence="2 3">NBRC 13120</strain>
    </source>
</reference>
<dbReference type="GO" id="GO:0005737">
    <property type="term" value="C:cytoplasm"/>
    <property type="evidence" value="ECO:0007669"/>
    <property type="project" value="TreeGrafter"/>
</dbReference>
<feature type="domain" description="DJ-1/PfpI" evidence="1">
    <location>
        <begin position="2"/>
        <end position="163"/>
    </location>
</feature>
<dbReference type="CDD" id="cd03140">
    <property type="entry name" value="GATase1_PfpI_3"/>
    <property type="match status" value="1"/>
</dbReference>
<dbReference type="InterPro" id="IPR029062">
    <property type="entry name" value="Class_I_gatase-like"/>
</dbReference>
<dbReference type="SUPFAM" id="SSF52317">
    <property type="entry name" value="Class I glutamine amidotransferase-like"/>
    <property type="match status" value="1"/>
</dbReference>
<dbReference type="RefSeq" id="WP_060459176.1">
    <property type="nucleotide sequence ID" value="NZ_AP014808.1"/>
</dbReference>
<dbReference type="STRING" id="1600.LBAT_0321"/>
<dbReference type="EMBL" id="AP014808">
    <property type="protein sequence ID" value="BAQ56710.1"/>
    <property type="molecule type" value="Genomic_DNA"/>
</dbReference>
<dbReference type="OrthoDB" id="6003696at2"/>
<proteinExistence type="predicted"/>
<dbReference type="PANTHER" id="PTHR48094:SF19">
    <property type="entry name" value="DJ-1_PFPI DOMAIN-CONTAINING PROTEIN"/>
    <property type="match status" value="1"/>
</dbReference>
<keyword evidence="3" id="KW-1185">Reference proteome</keyword>
<dbReference type="Proteomes" id="UP000035709">
    <property type="component" value="Chromosome"/>
</dbReference>
<dbReference type="KEGG" id="lae:LBAT_0321"/>
<evidence type="ECO:0000259" key="1">
    <source>
        <dbReference type="Pfam" id="PF01965"/>
    </source>
</evidence>
<evidence type="ECO:0000313" key="2">
    <source>
        <dbReference type="EMBL" id="BAQ56710.1"/>
    </source>
</evidence>